<evidence type="ECO:0000313" key="1">
    <source>
        <dbReference type="EMBL" id="EKF50800.1"/>
    </source>
</evidence>
<dbReference type="Proteomes" id="UP000006787">
    <property type="component" value="Unassembled WGS sequence"/>
</dbReference>
<dbReference type="AlphaFoldDB" id="K2PH93"/>
<dbReference type="PATRIC" id="fig|1231377.3.peg.1832"/>
<dbReference type="RefSeq" id="WP_003136431.1">
    <property type="nucleotide sequence ID" value="NZ_AMQS01000032.1"/>
</dbReference>
<accession>K2PH93</accession>
<dbReference type="InterPro" id="IPR049982">
    <property type="entry name" value="EF0163-like"/>
</dbReference>
<name>K2PH93_9LACT</name>
<organism evidence="1 2">
    <name type="scientific">Lactococcus garvieae DCC43</name>
    <dbReference type="NCBI Taxonomy" id="1231377"/>
    <lineage>
        <taxon>Bacteria</taxon>
        <taxon>Bacillati</taxon>
        <taxon>Bacillota</taxon>
        <taxon>Bacilli</taxon>
        <taxon>Lactobacillales</taxon>
        <taxon>Streptococcaceae</taxon>
        <taxon>Lactococcus</taxon>
    </lineage>
</organism>
<gene>
    <name evidence="1" type="ORF">C426_1851</name>
</gene>
<protein>
    <submittedName>
        <fullName evidence="1">Uncharacterized protein</fullName>
    </submittedName>
</protein>
<dbReference type="EMBL" id="AMQS01000032">
    <property type="protein sequence ID" value="EKF50800.1"/>
    <property type="molecule type" value="Genomic_DNA"/>
</dbReference>
<evidence type="ECO:0000313" key="2">
    <source>
        <dbReference type="Proteomes" id="UP000006787"/>
    </source>
</evidence>
<comment type="caution">
    <text evidence="1">The sequence shown here is derived from an EMBL/GenBank/DDBJ whole genome shotgun (WGS) entry which is preliminary data.</text>
</comment>
<proteinExistence type="predicted"/>
<reference evidence="1 2" key="1">
    <citation type="journal article" date="2012" name="J. Bacteriol.">
        <title>Genome Sequence of the Bacteriocin-Producing Strain Lactococcus garvieae DCC43.</title>
        <authorList>
            <person name="Gabrielsen C."/>
            <person name="Brede D.A."/>
            <person name="Hernandez P.E."/>
            <person name="Nes I.F."/>
            <person name="Diep D.B."/>
        </authorList>
    </citation>
    <scope>NUCLEOTIDE SEQUENCE [LARGE SCALE GENOMIC DNA]</scope>
    <source>
        <strain evidence="1 2">DCC43</strain>
    </source>
</reference>
<dbReference type="NCBIfam" id="NF042930">
    <property type="entry name" value="EF0163_fam"/>
    <property type="match status" value="1"/>
</dbReference>
<sequence length="186" mass="20793">MKTKKISKKTLIVAAIAILFVGVALTISLASQQPTEPKNMVETDFVIKDSSKPEKSETSVAKEETTAVEEVNNMNLDSPENQEKLSFVEDFLETYCNYSSIDERNQNIKDLLTPEMQKHMSVDVSVPVTMKSTSDSIEIYQDAEGNFIGLVKQTIAKRPQVQVYKVQLKKTETSYLVSQFSSPTAD</sequence>